<feature type="transmembrane region" description="Helical" evidence="6">
    <location>
        <begin position="182"/>
        <end position="200"/>
    </location>
</feature>
<dbReference type="EMBL" id="JAFBDQ010000003">
    <property type="protein sequence ID" value="MBM7555997.1"/>
    <property type="molecule type" value="Genomic_DNA"/>
</dbReference>
<dbReference type="GO" id="GO:0016020">
    <property type="term" value="C:membrane"/>
    <property type="evidence" value="ECO:0007669"/>
    <property type="project" value="UniProtKB-SubCell"/>
</dbReference>
<name>A0A939BNS7_9FIRM</name>
<feature type="region of interest" description="Disordered" evidence="5">
    <location>
        <begin position="571"/>
        <end position="604"/>
    </location>
</feature>
<feature type="transmembrane region" description="Helical" evidence="6">
    <location>
        <begin position="132"/>
        <end position="150"/>
    </location>
</feature>
<evidence type="ECO:0000256" key="1">
    <source>
        <dbReference type="ARBA" id="ARBA00004141"/>
    </source>
</evidence>
<dbReference type="InterPro" id="IPR011547">
    <property type="entry name" value="SLC26A/SulP_dom"/>
</dbReference>
<evidence type="ECO:0000313" key="8">
    <source>
        <dbReference type="EMBL" id="MBM7555997.1"/>
    </source>
</evidence>
<feature type="compositionally biased region" description="Polar residues" evidence="5">
    <location>
        <begin position="593"/>
        <end position="604"/>
    </location>
</feature>
<keyword evidence="9" id="KW-1185">Reference proteome</keyword>
<dbReference type="AlphaFoldDB" id="A0A939BNS7"/>
<feature type="transmembrane region" description="Helical" evidence="6">
    <location>
        <begin position="327"/>
        <end position="344"/>
    </location>
</feature>
<dbReference type="InterPro" id="IPR002645">
    <property type="entry name" value="STAS_dom"/>
</dbReference>
<dbReference type="SUPFAM" id="SSF52091">
    <property type="entry name" value="SpoIIaa-like"/>
    <property type="match status" value="1"/>
</dbReference>
<dbReference type="CDD" id="cd07042">
    <property type="entry name" value="STAS_SulP_like_sulfate_transporter"/>
    <property type="match status" value="1"/>
</dbReference>
<feature type="transmembrane region" description="Helical" evidence="6">
    <location>
        <begin position="256"/>
        <end position="275"/>
    </location>
</feature>
<dbReference type="Pfam" id="PF00916">
    <property type="entry name" value="Sulfate_transp"/>
    <property type="match status" value="1"/>
</dbReference>
<dbReference type="InterPro" id="IPR036513">
    <property type="entry name" value="STAS_dom_sf"/>
</dbReference>
<dbReference type="Proteomes" id="UP000774000">
    <property type="component" value="Unassembled WGS sequence"/>
</dbReference>
<feature type="transmembrane region" description="Helical" evidence="6">
    <location>
        <begin position="296"/>
        <end position="315"/>
    </location>
</feature>
<evidence type="ECO:0000313" key="9">
    <source>
        <dbReference type="Proteomes" id="UP000774000"/>
    </source>
</evidence>
<comment type="caution">
    <text evidence="8">The sequence shown here is derived from an EMBL/GenBank/DDBJ whole genome shotgun (WGS) entry which is preliminary data.</text>
</comment>
<proteinExistence type="predicted"/>
<sequence length="604" mass="66144">MKKNKALDLLNEINFIKMMKNYKSEFLKQDLLAGLSVAAIALPQNMAYALIIGVNPIYGIYTSIISMVLATLGGVSSYMIVGPTNMMAMAIASSLKFVTGENYLAVLFLLTLLVGVFQLVFGLLNLGNLVNYVSHPVIIGLSTGAALLIGVGQLQNFLGLSLAGGPNLFTNIYKIAVNLDQVNLLTVYLGILTIVTILIIQKINSKLPSYLITLIVITVIVFTFNLENQIEVIGDLPASIPEFNLVSLSVPYLGEIITKSLSIALLGLIQTLAVVKSLAAKTGEEANINKEFIGQGIINIGCSLFSSFAIAGSFAKSFANYQAGAKTRLSEFFVALAIMIFMLLFSPVFKYIPIVALAGLVIVVAVSMIDVEELKQAFQTTKGDALIFISTFIATITAPSIDYAIYFGVLVSVIVVLRESSKVNIKPVHYEEDPKKGELRQTENVDELAEDLEEDKKGEEKDCIVVDLSGNLHFSSVDNLKEELERLLPTGENFVIRMRNIERIDLTIIRELKGFIAKVHKKNGLVKFAGVNKKLYKVLENSGIVDKVGEENIFKIERILLNSTKQALDATYEEKNGEQKEDGSESTEDNNLQDENLQANSKEK</sequence>
<keyword evidence="2 6" id="KW-0812">Transmembrane</keyword>
<feature type="compositionally biased region" description="Basic and acidic residues" evidence="5">
    <location>
        <begin position="572"/>
        <end position="583"/>
    </location>
</feature>
<comment type="subcellular location">
    <subcellularLocation>
        <location evidence="1">Membrane</location>
        <topology evidence="1">Multi-pass membrane protein</topology>
    </subcellularLocation>
</comment>
<dbReference type="GO" id="GO:0055085">
    <property type="term" value="P:transmembrane transport"/>
    <property type="evidence" value="ECO:0007669"/>
    <property type="project" value="InterPro"/>
</dbReference>
<dbReference type="PANTHER" id="PTHR11814">
    <property type="entry name" value="SULFATE TRANSPORTER"/>
    <property type="match status" value="1"/>
</dbReference>
<evidence type="ECO:0000256" key="4">
    <source>
        <dbReference type="ARBA" id="ARBA00023136"/>
    </source>
</evidence>
<feature type="transmembrane region" description="Helical" evidence="6">
    <location>
        <begin position="207"/>
        <end position="226"/>
    </location>
</feature>
<evidence type="ECO:0000256" key="3">
    <source>
        <dbReference type="ARBA" id="ARBA00022989"/>
    </source>
</evidence>
<feature type="transmembrane region" description="Helical" evidence="6">
    <location>
        <begin position="59"/>
        <end position="81"/>
    </location>
</feature>
<accession>A0A939BNS7</accession>
<feature type="transmembrane region" description="Helical" evidence="6">
    <location>
        <begin position="102"/>
        <end position="126"/>
    </location>
</feature>
<feature type="transmembrane region" description="Helical" evidence="6">
    <location>
        <begin position="351"/>
        <end position="369"/>
    </location>
</feature>
<reference evidence="8" key="1">
    <citation type="submission" date="2021-01" db="EMBL/GenBank/DDBJ databases">
        <title>Genomic Encyclopedia of Type Strains, Phase IV (KMG-IV): sequencing the most valuable type-strain genomes for metagenomic binning, comparative biology and taxonomic classification.</title>
        <authorList>
            <person name="Goeker M."/>
        </authorList>
    </citation>
    <scope>NUCLEOTIDE SEQUENCE</scope>
    <source>
        <strain evidence="8">DSM 23230</strain>
    </source>
</reference>
<keyword evidence="3 6" id="KW-1133">Transmembrane helix</keyword>
<organism evidence="8 9">
    <name type="scientific">Halanaerobacter jeridensis</name>
    <dbReference type="NCBI Taxonomy" id="706427"/>
    <lineage>
        <taxon>Bacteria</taxon>
        <taxon>Bacillati</taxon>
        <taxon>Bacillota</taxon>
        <taxon>Clostridia</taxon>
        <taxon>Halanaerobiales</taxon>
        <taxon>Halobacteroidaceae</taxon>
        <taxon>Halanaerobacter</taxon>
    </lineage>
</organism>
<dbReference type="Pfam" id="PF01740">
    <property type="entry name" value="STAS"/>
    <property type="match status" value="1"/>
</dbReference>
<feature type="transmembrane region" description="Helical" evidence="6">
    <location>
        <begin position="389"/>
        <end position="417"/>
    </location>
</feature>
<evidence type="ECO:0000256" key="6">
    <source>
        <dbReference type="SAM" id="Phobius"/>
    </source>
</evidence>
<dbReference type="InterPro" id="IPR001902">
    <property type="entry name" value="SLC26A/SulP_fam"/>
</dbReference>
<evidence type="ECO:0000256" key="5">
    <source>
        <dbReference type="SAM" id="MobiDB-lite"/>
    </source>
</evidence>
<dbReference type="PROSITE" id="PS50801">
    <property type="entry name" value="STAS"/>
    <property type="match status" value="1"/>
</dbReference>
<feature type="domain" description="STAS" evidence="7">
    <location>
        <begin position="464"/>
        <end position="571"/>
    </location>
</feature>
<evidence type="ECO:0000259" key="7">
    <source>
        <dbReference type="PROSITE" id="PS50801"/>
    </source>
</evidence>
<keyword evidence="4 6" id="KW-0472">Membrane</keyword>
<evidence type="ECO:0000256" key="2">
    <source>
        <dbReference type="ARBA" id="ARBA00022692"/>
    </source>
</evidence>
<dbReference type="RefSeq" id="WP_239550902.1">
    <property type="nucleotide sequence ID" value="NZ_JAFBDQ010000003.1"/>
</dbReference>
<gene>
    <name evidence="8" type="ORF">JOC47_000831</name>
</gene>
<dbReference type="Gene3D" id="3.30.750.24">
    <property type="entry name" value="STAS domain"/>
    <property type="match status" value="1"/>
</dbReference>
<protein>
    <submittedName>
        <fullName evidence="8">SulP family sulfate permease</fullName>
    </submittedName>
</protein>